<organism evidence="3 4">
    <name type="scientific">Salana multivorans</name>
    <dbReference type="NCBI Taxonomy" id="120377"/>
    <lineage>
        <taxon>Bacteria</taxon>
        <taxon>Bacillati</taxon>
        <taxon>Actinomycetota</taxon>
        <taxon>Actinomycetes</taxon>
        <taxon>Micrococcales</taxon>
        <taxon>Beutenbergiaceae</taxon>
        <taxon>Salana</taxon>
    </lineage>
</organism>
<keyword evidence="2" id="KW-1133">Transmembrane helix</keyword>
<dbReference type="EMBL" id="RKHQ01000002">
    <property type="protein sequence ID" value="ROR93895.1"/>
    <property type="molecule type" value="Genomic_DNA"/>
</dbReference>
<dbReference type="Gene3D" id="1.25.40.10">
    <property type="entry name" value="Tetratricopeptide repeat domain"/>
    <property type="match status" value="1"/>
</dbReference>
<keyword evidence="2" id="KW-0472">Membrane</keyword>
<feature type="transmembrane region" description="Helical" evidence="2">
    <location>
        <begin position="34"/>
        <end position="52"/>
    </location>
</feature>
<proteinExistence type="predicted"/>
<dbReference type="AlphaFoldDB" id="A0A3N2D299"/>
<dbReference type="InterPro" id="IPR011990">
    <property type="entry name" value="TPR-like_helical_dom_sf"/>
</dbReference>
<evidence type="ECO:0008006" key="5">
    <source>
        <dbReference type="Google" id="ProtNLM"/>
    </source>
</evidence>
<dbReference type="Proteomes" id="UP000275356">
    <property type="component" value="Unassembled WGS sequence"/>
</dbReference>
<reference evidence="3 4" key="1">
    <citation type="submission" date="2018-11" db="EMBL/GenBank/DDBJ databases">
        <title>Sequencing the genomes of 1000 actinobacteria strains.</title>
        <authorList>
            <person name="Klenk H.-P."/>
        </authorList>
    </citation>
    <scope>NUCLEOTIDE SEQUENCE [LARGE SCALE GENOMIC DNA]</scope>
    <source>
        <strain evidence="3 4">DSM 13521</strain>
    </source>
</reference>
<accession>A0A3N2D299</accession>
<evidence type="ECO:0000256" key="1">
    <source>
        <dbReference type="SAM" id="MobiDB-lite"/>
    </source>
</evidence>
<feature type="region of interest" description="Disordered" evidence="1">
    <location>
        <begin position="1"/>
        <end position="26"/>
    </location>
</feature>
<evidence type="ECO:0000256" key="2">
    <source>
        <dbReference type="SAM" id="Phobius"/>
    </source>
</evidence>
<name>A0A3N2D299_9MICO</name>
<keyword evidence="4" id="KW-1185">Reference proteome</keyword>
<protein>
    <recommendedName>
        <fullName evidence="5">Tetratricopeptide repeat protein</fullName>
    </recommendedName>
</protein>
<evidence type="ECO:0000313" key="4">
    <source>
        <dbReference type="Proteomes" id="UP000275356"/>
    </source>
</evidence>
<dbReference type="SUPFAM" id="SSF48452">
    <property type="entry name" value="TPR-like"/>
    <property type="match status" value="1"/>
</dbReference>
<keyword evidence="2" id="KW-0812">Transmembrane</keyword>
<dbReference type="RefSeq" id="WP_245968135.1">
    <property type="nucleotide sequence ID" value="NZ_RKHQ01000002.1"/>
</dbReference>
<sequence length="178" mass="19057">MSDDPGSAEDRATTEGGGPAGAQAVDRTRRTRSMLSAVAVLAVLLLYVLLVGQRAVALIGSGSAVGVAIGIAILAVPVLTLWFLGREVTQARAVDRLTDLLAREGGLDVDDLPRSPAGRIDRSVAADRFDAARARVEAEPGDWRGWYRLGWAYEAAGDRSRARESLRHAVRLERGARR</sequence>
<comment type="caution">
    <text evidence="3">The sequence shown here is derived from an EMBL/GenBank/DDBJ whole genome shotgun (WGS) entry which is preliminary data.</text>
</comment>
<evidence type="ECO:0000313" key="3">
    <source>
        <dbReference type="EMBL" id="ROR93895.1"/>
    </source>
</evidence>
<gene>
    <name evidence="3" type="ORF">EDD28_3323</name>
</gene>
<feature type="transmembrane region" description="Helical" evidence="2">
    <location>
        <begin position="64"/>
        <end position="84"/>
    </location>
</feature>